<evidence type="ECO:0000313" key="3">
    <source>
        <dbReference type="Proteomes" id="UP000183255"/>
    </source>
</evidence>
<dbReference type="Proteomes" id="UP000183255">
    <property type="component" value="Unassembled WGS sequence"/>
</dbReference>
<dbReference type="NCBIfam" id="TIGR03725">
    <property type="entry name" value="T6A_YeaZ"/>
    <property type="match status" value="1"/>
</dbReference>
<accession>A0A1G8NKL2</accession>
<dbReference type="InterPro" id="IPR043129">
    <property type="entry name" value="ATPase_NBD"/>
</dbReference>
<dbReference type="CDD" id="cd24032">
    <property type="entry name" value="ASKHA_NBD_TsaB"/>
    <property type="match status" value="1"/>
</dbReference>
<dbReference type="AlphaFoldDB" id="A0A1G8NKL2"/>
<dbReference type="GO" id="GO:0005829">
    <property type="term" value="C:cytosol"/>
    <property type="evidence" value="ECO:0007669"/>
    <property type="project" value="TreeGrafter"/>
</dbReference>
<feature type="domain" description="Gcp-like" evidence="1">
    <location>
        <begin position="34"/>
        <end position="224"/>
    </location>
</feature>
<gene>
    <name evidence="2" type="ORF">SAMN05421804_104232</name>
</gene>
<name>A0A1G8NKL2_9CLOT</name>
<evidence type="ECO:0000313" key="2">
    <source>
        <dbReference type="EMBL" id="SDI80753.1"/>
    </source>
</evidence>
<dbReference type="InterPro" id="IPR022496">
    <property type="entry name" value="T6A_TsaB"/>
</dbReference>
<dbReference type="InterPro" id="IPR000905">
    <property type="entry name" value="Gcp-like_dom"/>
</dbReference>
<proteinExistence type="predicted"/>
<reference evidence="2 3" key="1">
    <citation type="submission" date="2016-10" db="EMBL/GenBank/DDBJ databases">
        <authorList>
            <person name="de Groot N.N."/>
        </authorList>
    </citation>
    <scope>NUCLEOTIDE SEQUENCE [LARGE SCALE GENOMIC DNA]</scope>
    <source>
        <strain evidence="2 3">CGMCC 1.5058</strain>
    </source>
</reference>
<dbReference type="EMBL" id="FNDZ01000004">
    <property type="protein sequence ID" value="SDI80753.1"/>
    <property type="molecule type" value="Genomic_DNA"/>
</dbReference>
<dbReference type="Gene3D" id="3.30.420.40">
    <property type="match status" value="2"/>
</dbReference>
<dbReference type="SUPFAM" id="SSF53067">
    <property type="entry name" value="Actin-like ATPase domain"/>
    <property type="match status" value="2"/>
</dbReference>
<dbReference type="RefSeq" id="WP_031575800.1">
    <property type="nucleotide sequence ID" value="NZ_FNDZ01000004.1"/>
</dbReference>
<organism evidence="2 3">
    <name type="scientific">Proteiniclasticum ruminis</name>
    <dbReference type="NCBI Taxonomy" id="398199"/>
    <lineage>
        <taxon>Bacteria</taxon>
        <taxon>Bacillati</taxon>
        <taxon>Bacillota</taxon>
        <taxon>Clostridia</taxon>
        <taxon>Eubacteriales</taxon>
        <taxon>Clostridiaceae</taxon>
        <taxon>Proteiniclasticum</taxon>
    </lineage>
</organism>
<evidence type="ECO:0000259" key="1">
    <source>
        <dbReference type="Pfam" id="PF00814"/>
    </source>
</evidence>
<dbReference type="PANTHER" id="PTHR11735">
    <property type="entry name" value="TRNA N6-ADENOSINE THREONYLCARBAMOYLTRANSFERASE"/>
    <property type="match status" value="1"/>
</dbReference>
<protein>
    <submittedName>
        <fullName evidence="2">N6-L-threonylcarbamoyladenine synthase/tRNA threonylcarbamoyladenosine biosynthesis protein TsaB</fullName>
    </submittedName>
</protein>
<sequence length="235" mass="25957">MNILSIDTSSSNCTVAVVREYETLGEISINFNLQHSVLLMPLVEELLEKLHMAPVDLSAITVSKGPGSFTGLRIGLAAAKGMALALDIPIYAANALAALAYGAFGYQGLIIPMVDALRNGYYTGFYTFSEGKLVTIMEPTILTLDEVMDKVADETKEIMIMGDIISKIPGEELQSRKNIILAPQNLNIPKASTLPYLLRDKIESEEKEDIYSLVPLYMRKSQAEYEYEKKQGRLL</sequence>
<dbReference type="Pfam" id="PF00814">
    <property type="entry name" value="TsaD"/>
    <property type="match status" value="1"/>
</dbReference>
<dbReference type="PANTHER" id="PTHR11735:SF11">
    <property type="entry name" value="TRNA THREONYLCARBAMOYLADENOSINE BIOSYNTHESIS PROTEIN TSAB"/>
    <property type="match status" value="1"/>
</dbReference>
<dbReference type="GO" id="GO:0002949">
    <property type="term" value="P:tRNA threonylcarbamoyladenosine modification"/>
    <property type="evidence" value="ECO:0007669"/>
    <property type="project" value="InterPro"/>
</dbReference>